<evidence type="ECO:0000256" key="1">
    <source>
        <dbReference type="ARBA" id="ARBA00009207"/>
    </source>
</evidence>
<accession>A0AAF0IZQ1</accession>
<dbReference type="Proteomes" id="UP001214415">
    <property type="component" value="Chromosome 5"/>
</dbReference>
<organism evidence="2 3">
    <name type="scientific">Malassezia equina</name>
    <dbReference type="NCBI Taxonomy" id="1381935"/>
    <lineage>
        <taxon>Eukaryota</taxon>
        <taxon>Fungi</taxon>
        <taxon>Dikarya</taxon>
        <taxon>Basidiomycota</taxon>
        <taxon>Ustilaginomycotina</taxon>
        <taxon>Malasseziomycetes</taxon>
        <taxon>Malasseziales</taxon>
        <taxon>Malasseziaceae</taxon>
        <taxon>Malassezia</taxon>
    </lineage>
</organism>
<comment type="similarity">
    <text evidence="1">Belongs to the PPP4R2 family.</text>
</comment>
<dbReference type="GO" id="GO:0030289">
    <property type="term" value="C:protein phosphatase 4 complex"/>
    <property type="evidence" value="ECO:0007669"/>
    <property type="project" value="InterPro"/>
</dbReference>
<name>A0AAF0IZQ1_9BASI</name>
<dbReference type="GO" id="GO:0019888">
    <property type="term" value="F:protein phosphatase regulator activity"/>
    <property type="evidence" value="ECO:0007669"/>
    <property type="project" value="InterPro"/>
</dbReference>
<dbReference type="PANTHER" id="PTHR16487:SF0">
    <property type="entry name" value="PROTEIN PHOSPHATASE 4 REGULATORY SUBUNIT 2-RELATED"/>
    <property type="match status" value="1"/>
</dbReference>
<proteinExistence type="inferred from homology"/>
<sequence>MADDTAAVARRPSRINADQRDTVRAWAAGDQLDQAYVVRTHSRSASWLAWRDVLKTWIGELHRAAPLAPLLREQGEARGAAWDLLVSEHELTEKDWQDFFPAQVAPPHEEAPTWDTALTGASLQRACDSVYAMLDEFDEPPFTVQRLAELVVEPQAHYHTRSKYLAALSRVLAVSPVAPGAPSRTTQEDSPVFRMRASSESTPMYAPIPFLAPAVERAGTTGSAGAAAVSEDLGVPSGPIDELDSTEARGAVTDVVHPLSAATHIDVPEKRARTDKM</sequence>
<gene>
    <name evidence="2" type="ORF">MEQU1_002886</name>
</gene>
<evidence type="ECO:0000313" key="2">
    <source>
        <dbReference type="EMBL" id="WFD24189.1"/>
    </source>
</evidence>
<dbReference type="PANTHER" id="PTHR16487">
    <property type="entry name" value="PPP4R2-RELATED PROTEIN"/>
    <property type="match status" value="1"/>
</dbReference>
<dbReference type="GO" id="GO:0005737">
    <property type="term" value="C:cytoplasm"/>
    <property type="evidence" value="ECO:0007669"/>
    <property type="project" value="TreeGrafter"/>
</dbReference>
<evidence type="ECO:0000313" key="3">
    <source>
        <dbReference type="Proteomes" id="UP001214415"/>
    </source>
</evidence>
<dbReference type="InterPro" id="IPR015267">
    <property type="entry name" value="PPP4R2"/>
</dbReference>
<dbReference type="GO" id="GO:0005634">
    <property type="term" value="C:nucleus"/>
    <property type="evidence" value="ECO:0007669"/>
    <property type="project" value="TreeGrafter"/>
</dbReference>
<dbReference type="EMBL" id="CP119904">
    <property type="protein sequence ID" value="WFD24189.1"/>
    <property type="molecule type" value="Genomic_DNA"/>
</dbReference>
<keyword evidence="3" id="KW-1185">Reference proteome</keyword>
<dbReference type="Pfam" id="PF09184">
    <property type="entry name" value="PPP4R2"/>
    <property type="match status" value="1"/>
</dbReference>
<reference evidence="2" key="1">
    <citation type="submission" date="2023-03" db="EMBL/GenBank/DDBJ databases">
        <title>Mating type loci evolution in Malassezia.</title>
        <authorList>
            <person name="Coelho M.A."/>
        </authorList>
    </citation>
    <scope>NUCLEOTIDE SEQUENCE</scope>
    <source>
        <strain evidence="2">CBS 12830</strain>
    </source>
</reference>
<protein>
    <submittedName>
        <fullName evidence="2">Uncharacterized protein</fullName>
    </submittedName>
</protein>
<dbReference type="AlphaFoldDB" id="A0AAF0IZQ1"/>